<feature type="compositionally biased region" description="Basic residues" evidence="1">
    <location>
        <begin position="181"/>
        <end position="204"/>
    </location>
</feature>
<dbReference type="Pfam" id="PF20253">
    <property type="entry name" value="DUF6604"/>
    <property type="match status" value="1"/>
</dbReference>
<dbReference type="AlphaFoldDB" id="A0A9P8UAU2"/>
<evidence type="ECO:0000256" key="1">
    <source>
        <dbReference type="SAM" id="MobiDB-lite"/>
    </source>
</evidence>
<proteinExistence type="predicted"/>
<reference evidence="3" key="1">
    <citation type="journal article" date="2021" name="Nat. Commun.">
        <title>Genetic determinants of endophytism in the Arabidopsis root mycobiome.</title>
        <authorList>
            <person name="Mesny F."/>
            <person name="Miyauchi S."/>
            <person name="Thiergart T."/>
            <person name="Pickel B."/>
            <person name="Atanasova L."/>
            <person name="Karlsson M."/>
            <person name="Huettel B."/>
            <person name="Barry K.W."/>
            <person name="Haridas S."/>
            <person name="Chen C."/>
            <person name="Bauer D."/>
            <person name="Andreopoulos W."/>
            <person name="Pangilinan J."/>
            <person name="LaButti K."/>
            <person name="Riley R."/>
            <person name="Lipzen A."/>
            <person name="Clum A."/>
            <person name="Drula E."/>
            <person name="Henrissat B."/>
            <person name="Kohler A."/>
            <person name="Grigoriev I.V."/>
            <person name="Martin F.M."/>
            <person name="Hacquard S."/>
        </authorList>
    </citation>
    <scope>NUCLEOTIDE SEQUENCE</scope>
    <source>
        <strain evidence="3">MPI-SDFR-AT-0073</strain>
    </source>
</reference>
<dbReference type="PANTHER" id="PTHR38795">
    <property type="entry name" value="DUF6604 DOMAIN-CONTAINING PROTEIN"/>
    <property type="match status" value="1"/>
</dbReference>
<evidence type="ECO:0000313" key="3">
    <source>
        <dbReference type="EMBL" id="KAH6640071.1"/>
    </source>
</evidence>
<evidence type="ECO:0000313" key="4">
    <source>
        <dbReference type="Proteomes" id="UP000758603"/>
    </source>
</evidence>
<dbReference type="RefSeq" id="XP_045951145.1">
    <property type="nucleotide sequence ID" value="XM_046101133.1"/>
</dbReference>
<comment type="caution">
    <text evidence="3">The sequence shown here is derived from an EMBL/GenBank/DDBJ whole genome shotgun (WGS) entry which is preliminary data.</text>
</comment>
<protein>
    <recommendedName>
        <fullName evidence="2">DUF6604 domain-containing protein</fullName>
    </recommendedName>
</protein>
<evidence type="ECO:0000259" key="2">
    <source>
        <dbReference type="Pfam" id="PF20253"/>
    </source>
</evidence>
<dbReference type="Proteomes" id="UP000758603">
    <property type="component" value="Unassembled WGS sequence"/>
</dbReference>
<organism evidence="3 4">
    <name type="scientific">Truncatella angustata</name>
    <dbReference type="NCBI Taxonomy" id="152316"/>
    <lineage>
        <taxon>Eukaryota</taxon>
        <taxon>Fungi</taxon>
        <taxon>Dikarya</taxon>
        <taxon>Ascomycota</taxon>
        <taxon>Pezizomycotina</taxon>
        <taxon>Sordariomycetes</taxon>
        <taxon>Xylariomycetidae</taxon>
        <taxon>Amphisphaeriales</taxon>
        <taxon>Sporocadaceae</taxon>
        <taxon>Truncatella</taxon>
    </lineage>
</organism>
<feature type="domain" description="DUF6604" evidence="2">
    <location>
        <begin position="11"/>
        <end position="293"/>
    </location>
</feature>
<dbReference type="OrthoDB" id="5238236at2759"/>
<keyword evidence="4" id="KW-1185">Reference proteome</keyword>
<dbReference type="PANTHER" id="PTHR38795:SF1">
    <property type="entry name" value="DUF6604 DOMAIN-CONTAINING PROTEIN"/>
    <property type="match status" value="1"/>
</dbReference>
<sequence>MDRSATFGTWKRYKLGQAQFTKWLKQTSDRIKGATSAGEPQKPPNSASNHGTAQLEAMVKIVVDKANPKDIPPSSIRILRDVVSLRKKSARFFGKVASRSEDDKLKKSNSSHEHMIKVLEKALVQLEAAGSKVTGKTSQPDSDGQVSMDDINNMFEFLKVEETQNAEDVQSEESEPEKHTKSSSKKKFGKSKGKKQKQKQKPKKEPKTQLTEPMSVDSNWVDEFKWMDDDGDDDEFDYYMLIYCFFEDFNSIRDYVVDKWCDYYFYQSVPIEVLGVITNAACEIFHEMESELFKTARALNLPARMVEYQFMMNTLFIQYGLNHVDYSNDKIMSEEDLQQKIHREADWLGFMTYTRLENILTNVPPGKVPMYPAGTLEPPVYGILDADGVAEFTNTIIFEMLPDFCLLKALKVNRQAPSVIGAQDEVTLDFEGALRARSYPSAMVLGLQLYVDIRYVLEGDTVKVFDQMQDTARQNEAALTRVYEHVQPSRLKREMWGRIAEMNCVMLEDFMEQDKIRRWKERGITDEKVEKHSLLKRHPIWSGLLSLRCRLVSNDLGHRIVSSSTAVLAAAFAYEAARLVARDFLPSWPSMDGFIKYYGQDCVLLQGNLSGNMSAADLLKRFAEYDLTNTKIASLVGFDKPSKTQAAFYERYGVDTERSRQDMRYLQDIIKEKYSVNATILPPHLSNKPLAVINHNERDATEKTAEVAKSGTLDTSLKTAERFFEPQRVSPIRLLEVLGGATIDILDNQLSVNYLQLYEESIVLLEAISEKFPEITENCGLPQVEDSTYVDKLGKVLVGLATSMGHNPHDGQAEQLVDGIKEFLVGLSDSDTPNLQISSEYETQY</sequence>
<dbReference type="EMBL" id="JAGPXC010000014">
    <property type="protein sequence ID" value="KAH6640071.1"/>
    <property type="molecule type" value="Genomic_DNA"/>
</dbReference>
<name>A0A9P8UAU2_9PEZI</name>
<feature type="region of interest" description="Disordered" evidence="1">
    <location>
        <begin position="165"/>
        <end position="213"/>
    </location>
</feature>
<dbReference type="InterPro" id="IPR046539">
    <property type="entry name" value="DUF6604"/>
</dbReference>
<gene>
    <name evidence="3" type="ORF">BKA67DRAFT_542596</name>
</gene>
<accession>A0A9P8UAU2</accession>
<dbReference type="GeneID" id="70130025"/>
<feature type="region of interest" description="Disordered" evidence="1">
    <location>
        <begin position="29"/>
        <end position="53"/>
    </location>
</feature>